<dbReference type="RefSeq" id="XP_019015882.1">
    <property type="nucleotide sequence ID" value="XM_019161675.1"/>
</dbReference>
<evidence type="ECO:0000256" key="1">
    <source>
        <dbReference type="SAM" id="MobiDB-lite"/>
    </source>
</evidence>
<feature type="compositionally biased region" description="Basic and acidic residues" evidence="1">
    <location>
        <begin position="364"/>
        <end position="375"/>
    </location>
</feature>
<protein>
    <submittedName>
        <fullName evidence="2">Uncharacterized protein</fullName>
    </submittedName>
</protein>
<dbReference type="Proteomes" id="UP000094455">
    <property type="component" value="Unassembled WGS sequence"/>
</dbReference>
<reference evidence="2 3" key="1">
    <citation type="journal article" date="2016" name="Proc. Natl. Acad. Sci. U.S.A.">
        <title>Comparative genomics of biotechnologically important yeasts.</title>
        <authorList>
            <person name="Riley R."/>
            <person name="Haridas S."/>
            <person name="Wolfe K.H."/>
            <person name="Lopes M.R."/>
            <person name="Hittinger C.T."/>
            <person name="Goeker M."/>
            <person name="Salamov A.A."/>
            <person name="Wisecaver J.H."/>
            <person name="Long T.M."/>
            <person name="Calvey C.H."/>
            <person name="Aerts A.L."/>
            <person name="Barry K.W."/>
            <person name="Choi C."/>
            <person name="Clum A."/>
            <person name="Coughlan A.Y."/>
            <person name="Deshpande S."/>
            <person name="Douglass A.P."/>
            <person name="Hanson S.J."/>
            <person name="Klenk H.-P."/>
            <person name="LaButti K.M."/>
            <person name="Lapidus A."/>
            <person name="Lindquist E.A."/>
            <person name="Lipzen A.M."/>
            <person name="Meier-Kolthoff J.P."/>
            <person name="Ohm R.A."/>
            <person name="Otillar R.P."/>
            <person name="Pangilinan J.L."/>
            <person name="Peng Y."/>
            <person name="Rokas A."/>
            <person name="Rosa C.A."/>
            <person name="Scheuner C."/>
            <person name="Sibirny A.A."/>
            <person name="Slot J.C."/>
            <person name="Stielow J.B."/>
            <person name="Sun H."/>
            <person name="Kurtzman C.P."/>
            <person name="Blackwell M."/>
            <person name="Grigoriev I.V."/>
            <person name="Jeffries T.W."/>
        </authorList>
    </citation>
    <scope>NUCLEOTIDE SEQUENCE [LARGE SCALE GENOMIC DNA]</scope>
    <source>
        <strain evidence="2 3">NRRL Y-2026</strain>
    </source>
</reference>
<accession>A0A1E3NF71</accession>
<feature type="region of interest" description="Disordered" evidence="1">
    <location>
        <begin position="63"/>
        <end position="90"/>
    </location>
</feature>
<feature type="region of interest" description="Disordered" evidence="1">
    <location>
        <begin position="159"/>
        <end position="180"/>
    </location>
</feature>
<organism evidence="2 3">
    <name type="scientific">Pichia membranifaciens NRRL Y-2026</name>
    <dbReference type="NCBI Taxonomy" id="763406"/>
    <lineage>
        <taxon>Eukaryota</taxon>
        <taxon>Fungi</taxon>
        <taxon>Dikarya</taxon>
        <taxon>Ascomycota</taxon>
        <taxon>Saccharomycotina</taxon>
        <taxon>Pichiomycetes</taxon>
        <taxon>Pichiales</taxon>
        <taxon>Pichiaceae</taxon>
        <taxon>Pichia</taxon>
    </lineage>
</organism>
<keyword evidence="3" id="KW-1185">Reference proteome</keyword>
<evidence type="ECO:0000313" key="2">
    <source>
        <dbReference type="EMBL" id="ODQ44769.1"/>
    </source>
</evidence>
<gene>
    <name evidence="2" type="ORF">PICMEDRAFT_176344</name>
</gene>
<feature type="compositionally biased region" description="Basic residues" evidence="1">
    <location>
        <begin position="214"/>
        <end position="223"/>
    </location>
</feature>
<dbReference type="EMBL" id="KV454006">
    <property type="protein sequence ID" value="ODQ44769.1"/>
    <property type="molecule type" value="Genomic_DNA"/>
</dbReference>
<evidence type="ECO:0000313" key="3">
    <source>
        <dbReference type="Proteomes" id="UP000094455"/>
    </source>
</evidence>
<feature type="region of interest" description="Disordered" evidence="1">
    <location>
        <begin position="213"/>
        <end position="259"/>
    </location>
</feature>
<feature type="region of interest" description="Disordered" evidence="1">
    <location>
        <begin position="356"/>
        <end position="375"/>
    </location>
</feature>
<proteinExistence type="predicted"/>
<dbReference type="GeneID" id="30178362"/>
<name>A0A1E3NF71_9ASCO</name>
<dbReference type="AlphaFoldDB" id="A0A1E3NF71"/>
<feature type="compositionally biased region" description="Basic and acidic residues" evidence="1">
    <location>
        <begin position="239"/>
        <end position="255"/>
    </location>
</feature>
<sequence>MFRCSVLHGLHGLQGLDKRPLAVLGPAEGATDVGVDSAGGGDAAEHKGRGVVDVEKVNAGAGKCHADDTDVGGRQGGPAQRGRSTLDRHTPVRVVGQPVQQLASHGAGHVVADEMFALAGRKRAHDVARGGVLLEPAAAADDAGAAHACPVPQQVAAGRRAGGHQCPAPPGPRPPLQQKHPHRVLHSGLVALDPCVQPRHRRRHKRVVPLEPAHRHHRRHHPGVHGLPSPARHNTHGVRQREPGRVAHHTPDGVRRGPLPALPVLNTQVHHARVTPHTPVRTHTRPVARVRQLRRLQHPPDLREPLQVALLRRLLVAELHLPQRLLHQPHILRPSSRHVAAGPRVHHDDPLHRRRSIHSIPFHPDPDHLQHPLPS</sequence>